<dbReference type="RefSeq" id="XP_004351465.1">
    <property type="nucleotide sequence ID" value="XM_004351413.1"/>
</dbReference>
<dbReference type="GO" id="GO:0016272">
    <property type="term" value="C:prefoldin complex"/>
    <property type="evidence" value="ECO:0007669"/>
    <property type="project" value="InterPro"/>
</dbReference>
<dbReference type="GO" id="GO:0005737">
    <property type="term" value="C:cytoplasm"/>
    <property type="evidence" value="ECO:0007669"/>
    <property type="project" value="TreeGrafter"/>
</dbReference>
<dbReference type="OMA" id="REMIQQK"/>
<accession>F4QBH7</accession>
<organism evidence="3 4">
    <name type="scientific">Cavenderia fasciculata</name>
    <name type="common">Slime mold</name>
    <name type="synonym">Dictyostelium fasciculatum</name>
    <dbReference type="NCBI Taxonomy" id="261658"/>
    <lineage>
        <taxon>Eukaryota</taxon>
        <taxon>Amoebozoa</taxon>
        <taxon>Evosea</taxon>
        <taxon>Eumycetozoa</taxon>
        <taxon>Dictyostelia</taxon>
        <taxon>Acytosteliales</taxon>
        <taxon>Cavenderiaceae</taxon>
        <taxon>Cavenderia</taxon>
    </lineage>
</organism>
<dbReference type="STRING" id="1054147.F4QBH7"/>
<sequence length="121" mass="14183">MSQQQHVEIADMQAFQEVREKLFTLNRTLNTIRQKIQITDKDRQRCAITLRELESIPESTKTYKSIGKMFLVSPMKPLKQELKKQMEKDEDDVKGLMNQGKFVDNQIADTEKALKELIIKK</sequence>
<evidence type="ECO:0000256" key="1">
    <source>
        <dbReference type="ARBA" id="ARBA00008045"/>
    </source>
</evidence>
<dbReference type="GeneID" id="14866761"/>
<keyword evidence="2" id="KW-0143">Chaperone</keyword>
<dbReference type="InterPro" id="IPR009053">
    <property type="entry name" value="Prefoldin"/>
</dbReference>
<dbReference type="InterPro" id="IPR002777">
    <property type="entry name" value="PFD_beta-like"/>
</dbReference>
<dbReference type="OrthoDB" id="5242628at2759"/>
<dbReference type="PANTHER" id="PTHR20903">
    <property type="entry name" value="PREFOLDIN SUBUNIT 1-RELATED"/>
    <property type="match status" value="1"/>
</dbReference>
<protein>
    <submittedName>
        <fullName evidence="3">Prefoldin beta-like domain containing protein</fullName>
    </submittedName>
</protein>
<name>F4QBH7_CACFS</name>
<dbReference type="KEGG" id="dfa:DFA_10823"/>
<evidence type="ECO:0000313" key="4">
    <source>
        <dbReference type="Proteomes" id="UP000007797"/>
    </source>
</evidence>
<dbReference type="Pfam" id="PF01920">
    <property type="entry name" value="Prefoldin_2"/>
    <property type="match status" value="1"/>
</dbReference>
<reference evidence="4" key="1">
    <citation type="journal article" date="2011" name="Genome Res.">
        <title>Phylogeny-wide analysis of social amoeba genomes highlights ancient origins for complex intercellular communication.</title>
        <authorList>
            <person name="Heidel A.J."/>
            <person name="Lawal H.M."/>
            <person name="Felder M."/>
            <person name="Schilde C."/>
            <person name="Helps N.R."/>
            <person name="Tunggal B."/>
            <person name="Rivero F."/>
            <person name="John U."/>
            <person name="Schleicher M."/>
            <person name="Eichinger L."/>
            <person name="Platzer M."/>
            <person name="Noegel A.A."/>
            <person name="Schaap P."/>
            <person name="Gloeckner G."/>
        </authorList>
    </citation>
    <scope>NUCLEOTIDE SEQUENCE [LARGE SCALE GENOMIC DNA]</scope>
    <source>
        <strain evidence="4">SH3</strain>
    </source>
</reference>
<keyword evidence="4" id="KW-1185">Reference proteome</keyword>
<dbReference type="AlphaFoldDB" id="F4QBH7"/>
<dbReference type="GO" id="GO:0044183">
    <property type="term" value="F:protein folding chaperone"/>
    <property type="evidence" value="ECO:0007669"/>
    <property type="project" value="TreeGrafter"/>
</dbReference>
<dbReference type="Gene3D" id="1.10.287.370">
    <property type="match status" value="1"/>
</dbReference>
<evidence type="ECO:0000313" key="3">
    <source>
        <dbReference type="EMBL" id="EGG14949.1"/>
    </source>
</evidence>
<dbReference type="EMBL" id="GL883027">
    <property type="protein sequence ID" value="EGG14949.1"/>
    <property type="molecule type" value="Genomic_DNA"/>
</dbReference>
<evidence type="ECO:0000256" key="2">
    <source>
        <dbReference type="ARBA" id="ARBA00023186"/>
    </source>
</evidence>
<comment type="similarity">
    <text evidence="1">Belongs to the prefoldin subunit beta family.</text>
</comment>
<dbReference type="Proteomes" id="UP000007797">
    <property type="component" value="Unassembled WGS sequence"/>
</dbReference>
<dbReference type="GO" id="GO:0051082">
    <property type="term" value="F:unfolded protein binding"/>
    <property type="evidence" value="ECO:0007669"/>
    <property type="project" value="InterPro"/>
</dbReference>
<gene>
    <name evidence="3" type="primary">pfdn1</name>
    <name evidence="3" type="ORF">DFA_10823</name>
</gene>
<proteinExistence type="inferred from homology"/>
<dbReference type="PANTHER" id="PTHR20903:SF0">
    <property type="entry name" value="PREFOLDIN SUBUNIT 1"/>
    <property type="match status" value="1"/>
</dbReference>
<dbReference type="SUPFAM" id="SSF46579">
    <property type="entry name" value="Prefoldin"/>
    <property type="match status" value="1"/>
</dbReference>